<dbReference type="AlphaFoldDB" id="A0A2Z3HQG4"/>
<evidence type="ECO:0000313" key="3">
    <source>
        <dbReference type="Proteomes" id="UP000247763"/>
    </source>
</evidence>
<feature type="region of interest" description="Disordered" evidence="1">
    <location>
        <begin position="38"/>
        <end position="65"/>
    </location>
</feature>
<dbReference type="OrthoDB" id="5666689at2"/>
<proteinExistence type="predicted"/>
<keyword evidence="3" id="KW-1185">Reference proteome</keyword>
<feature type="region of interest" description="Disordered" evidence="1">
    <location>
        <begin position="170"/>
        <end position="189"/>
    </location>
</feature>
<accession>A0A2Z3HQG4</accession>
<dbReference type="KEGG" id="phb:HYN04_09900"/>
<evidence type="ECO:0000256" key="1">
    <source>
        <dbReference type="SAM" id="MobiDB-lite"/>
    </source>
</evidence>
<sequence length="350" mass="39142">MRQYRPDPSRLEGEALDLWYRRSPARIRAEREAARREQYDAFFGRADRTSDAVPQDETPSAPPSNVIQFARVGPITTAPAVIPTGARPILGVPPVTGREPATGDPGSFFATYRAIPNPVRGPAYVTDLPRPLNLVTPRAGNWFELGDGRLVRGADEVERLFVEQQLRLSGEDKPEPPAQVHAGDHFRDGAIPRAEQLAKGEREIDPTCHVNGGWEPDPTFSGYKAWTQDYEDQITRAPGLDYVVRNPSEKPVRFDGCAVWDPRRPLLEAKGPGYEALDRMARKSTFLRFIWNGVRDQARRQNNAARGRTVEWHVAEPAVVPTFREIIEPAPSLRVLQTSPRPGAPLPKRK</sequence>
<evidence type="ECO:0000313" key="2">
    <source>
        <dbReference type="EMBL" id="AWM78037.1"/>
    </source>
</evidence>
<organism evidence="2 3">
    <name type="scientific">Phenylobacterium parvum</name>
    <dbReference type="NCBI Taxonomy" id="2201350"/>
    <lineage>
        <taxon>Bacteria</taxon>
        <taxon>Pseudomonadati</taxon>
        <taxon>Pseudomonadota</taxon>
        <taxon>Alphaproteobacteria</taxon>
        <taxon>Caulobacterales</taxon>
        <taxon>Caulobacteraceae</taxon>
        <taxon>Phenylobacterium</taxon>
    </lineage>
</organism>
<name>A0A2Z3HQG4_9CAUL</name>
<gene>
    <name evidence="2" type="ORF">HYN04_09900</name>
</gene>
<dbReference type="EMBL" id="CP029479">
    <property type="protein sequence ID" value="AWM78037.1"/>
    <property type="molecule type" value="Genomic_DNA"/>
</dbReference>
<feature type="compositionally biased region" description="Basic and acidic residues" evidence="1">
    <location>
        <begin position="38"/>
        <end position="50"/>
    </location>
</feature>
<reference evidence="3" key="1">
    <citation type="submission" date="2018-05" db="EMBL/GenBank/DDBJ databases">
        <title>Genome sequencing of Phenylobacterium sp. HYN0004.</title>
        <authorList>
            <person name="Yi H."/>
            <person name="Baek C."/>
        </authorList>
    </citation>
    <scope>NUCLEOTIDE SEQUENCE [LARGE SCALE GENOMIC DNA]</scope>
    <source>
        <strain evidence="3">HYN0004</strain>
    </source>
</reference>
<dbReference type="Proteomes" id="UP000247763">
    <property type="component" value="Chromosome"/>
</dbReference>
<dbReference type="RefSeq" id="WP_110450604.1">
    <property type="nucleotide sequence ID" value="NZ_CP029479.1"/>
</dbReference>
<protein>
    <submittedName>
        <fullName evidence="2">Uncharacterized protein</fullName>
    </submittedName>
</protein>